<organism evidence="2 3">
    <name type="scientific">Sulfoacidibacillus ferrooxidans</name>
    <dbReference type="NCBI Taxonomy" id="2005001"/>
    <lineage>
        <taxon>Bacteria</taxon>
        <taxon>Bacillati</taxon>
        <taxon>Bacillota</taxon>
        <taxon>Bacilli</taxon>
        <taxon>Bacillales</taxon>
        <taxon>Alicyclobacillaceae</taxon>
        <taxon>Sulfoacidibacillus</taxon>
    </lineage>
</organism>
<evidence type="ECO:0000313" key="2">
    <source>
        <dbReference type="EMBL" id="MCI0183051.1"/>
    </source>
</evidence>
<proteinExistence type="predicted"/>
<name>A0A9X1V7L6_9BACL</name>
<comment type="caution">
    <text evidence="2">The sequence shown here is derived from an EMBL/GenBank/DDBJ whole genome shotgun (WGS) entry which is preliminary data.</text>
</comment>
<keyword evidence="1" id="KW-0472">Membrane</keyword>
<keyword evidence="3" id="KW-1185">Reference proteome</keyword>
<accession>A0A9X1V7L6</accession>
<gene>
    <name evidence="2" type="ORF">MM817_01321</name>
</gene>
<keyword evidence="1" id="KW-1133">Transmembrane helix</keyword>
<dbReference type="AlphaFoldDB" id="A0A9X1V7L6"/>
<sequence length="74" mass="8882">MMWGYDGIAEGWTLFPVAGVVMMGFMVFFMTRMMRQNRGHDRRDYDEQSHLAHEIQNLRHEIDELKRNQHKGDI</sequence>
<dbReference type="RefSeq" id="WP_241712815.1">
    <property type="nucleotide sequence ID" value="NZ_JALBUF010000003.1"/>
</dbReference>
<dbReference type="EMBL" id="JALBUF010000003">
    <property type="protein sequence ID" value="MCI0183051.1"/>
    <property type="molecule type" value="Genomic_DNA"/>
</dbReference>
<dbReference type="Proteomes" id="UP001139263">
    <property type="component" value="Unassembled WGS sequence"/>
</dbReference>
<reference evidence="2" key="1">
    <citation type="submission" date="2022-03" db="EMBL/GenBank/DDBJ databases">
        <title>Draft Genome Sequence of Firmicute Strain S0AB, a Heterotrophic Iron/Sulfur-Oxidizing Extreme Acidophile.</title>
        <authorList>
            <person name="Vergara E."/>
            <person name="Pakostova E."/>
            <person name="Johnson D.B."/>
            <person name="Holmes D.S."/>
        </authorList>
    </citation>
    <scope>NUCLEOTIDE SEQUENCE</scope>
    <source>
        <strain evidence="2">S0AB</strain>
    </source>
</reference>
<evidence type="ECO:0000256" key="1">
    <source>
        <dbReference type="SAM" id="Phobius"/>
    </source>
</evidence>
<feature type="transmembrane region" description="Helical" evidence="1">
    <location>
        <begin position="12"/>
        <end position="30"/>
    </location>
</feature>
<protein>
    <submittedName>
        <fullName evidence="2">Uncharacterized protein</fullName>
    </submittedName>
</protein>
<evidence type="ECO:0000313" key="3">
    <source>
        <dbReference type="Proteomes" id="UP001139263"/>
    </source>
</evidence>
<keyword evidence="1" id="KW-0812">Transmembrane</keyword>